<proteinExistence type="predicted"/>
<keyword evidence="5" id="KW-0732">Signal</keyword>
<feature type="domain" description="TonB C-terminal" evidence="6">
    <location>
        <begin position="36"/>
        <end position="134"/>
    </location>
</feature>
<evidence type="ECO:0000313" key="7">
    <source>
        <dbReference type="EMBL" id="QPC98940.1"/>
    </source>
</evidence>
<keyword evidence="8" id="KW-1185">Reference proteome</keyword>
<dbReference type="PROSITE" id="PS52015">
    <property type="entry name" value="TONB_CTD"/>
    <property type="match status" value="1"/>
</dbReference>
<dbReference type="NCBIfam" id="TIGR01352">
    <property type="entry name" value="tonB_Cterm"/>
    <property type="match status" value="1"/>
</dbReference>
<dbReference type="Gene3D" id="3.30.1150.10">
    <property type="match status" value="1"/>
</dbReference>
<keyword evidence="4" id="KW-0472">Membrane</keyword>
<evidence type="ECO:0000256" key="5">
    <source>
        <dbReference type="SAM" id="SignalP"/>
    </source>
</evidence>
<evidence type="ECO:0000259" key="6">
    <source>
        <dbReference type="PROSITE" id="PS52015"/>
    </source>
</evidence>
<evidence type="ECO:0000256" key="4">
    <source>
        <dbReference type="ARBA" id="ARBA00023136"/>
    </source>
</evidence>
<name>A0A7S8IV05_9SPHN</name>
<keyword evidence="2" id="KW-0812">Transmembrane</keyword>
<feature type="chain" id="PRO_5032562912" evidence="5">
    <location>
        <begin position="20"/>
        <end position="165"/>
    </location>
</feature>
<dbReference type="AlphaFoldDB" id="A0A7S8IV05"/>
<sequence>MNKIAVFAISLAVTASVLAVPIASQEIVVSPRSDTTFVEEVSQDLEARLAATRIDPRWDAKGIVQVRFQAGDDGRPTNIAMYRSSGNSQLDRAARRAVSGLTSLDPMPVGSSDDQVIQANILVASSDAQMARLTRKLARDEAARIARSPRERAVLALTLAPRPVS</sequence>
<protein>
    <submittedName>
        <fullName evidence="7">TonB family protein</fullName>
    </submittedName>
</protein>
<evidence type="ECO:0000256" key="1">
    <source>
        <dbReference type="ARBA" id="ARBA00004167"/>
    </source>
</evidence>
<dbReference type="GO" id="GO:0055085">
    <property type="term" value="P:transmembrane transport"/>
    <property type="evidence" value="ECO:0007669"/>
    <property type="project" value="InterPro"/>
</dbReference>
<evidence type="ECO:0000313" key="8">
    <source>
        <dbReference type="Proteomes" id="UP000594459"/>
    </source>
</evidence>
<feature type="signal peptide" evidence="5">
    <location>
        <begin position="1"/>
        <end position="19"/>
    </location>
</feature>
<dbReference type="Pfam" id="PF03544">
    <property type="entry name" value="TonB_C"/>
    <property type="match status" value="1"/>
</dbReference>
<organism evidence="7 8">
    <name type="scientific">Qipengyuania soli</name>
    <dbReference type="NCBI Taxonomy" id="2782568"/>
    <lineage>
        <taxon>Bacteria</taxon>
        <taxon>Pseudomonadati</taxon>
        <taxon>Pseudomonadota</taxon>
        <taxon>Alphaproteobacteria</taxon>
        <taxon>Sphingomonadales</taxon>
        <taxon>Erythrobacteraceae</taxon>
        <taxon>Qipengyuania</taxon>
    </lineage>
</organism>
<reference evidence="7 8" key="1">
    <citation type="submission" date="2020-11" db="EMBL/GenBank/DDBJ databases">
        <title>The genome sequence of Erythrobacter sp. 6D36.</title>
        <authorList>
            <person name="Liu Y."/>
        </authorList>
    </citation>
    <scope>NUCLEOTIDE SEQUENCE [LARGE SCALE GENOMIC DNA]</scope>
    <source>
        <strain evidence="7 8">6D36</strain>
    </source>
</reference>
<accession>A0A7S8IV05</accession>
<dbReference type="EMBL" id="CP064654">
    <property type="protein sequence ID" value="QPC98940.1"/>
    <property type="molecule type" value="Genomic_DNA"/>
</dbReference>
<dbReference type="InterPro" id="IPR006260">
    <property type="entry name" value="TonB/TolA_C"/>
</dbReference>
<evidence type="ECO:0000256" key="2">
    <source>
        <dbReference type="ARBA" id="ARBA00022692"/>
    </source>
</evidence>
<dbReference type="KEGG" id="qso:IRL76_14100"/>
<dbReference type="SUPFAM" id="SSF74653">
    <property type="entry name" value="TolA/TonB C-terminal domain"/>
    <property type="match status" value="1"/>
</dbReference>
<dbReference type="Proteomes" id="UP000594459">
    <property type="component" value="Chromosome"/>
</dbReference>
<evidence type="ECO:0000256" key="3">
    <source>
        <dbReference type="ARBA" id="ARBA00022989"/>
    </source>
</evidence>
<comment type="subcellular location">
    <subcellularLocation>
        <location evidence="1">Membrane</location>
        <topology evidence="1">Single-pass membrane protein</topology>
    </subcellularLocation>
</comment>
<dbReference type="InterPro" id="IPR037682">
    <property type="entry name" value="TonB_C"/>
</dbReference>
<gene>
    <name evidence="7" type="ORF">IRL76_14100</name>
</gene>
<dbReference type="RefSeq" id="WP_200981944.1">
    <property type="nucleotide sequence ID" value="NZ_CP064654.1"/>
</dbReference>
<keyword evidence="3" id="KW-1133">Transmembrane helix</keyword>
<dbReference type="GO" id="GO:0016020">
    <property type="term" value="C:membrane"/>
    <property type="evidence" value="ECO:0007669"/>
    <property type="project" value="UniProtKB-SubCell"/>
</dbReference>